<dbReference type="GO" id="GO:0003677">
    <property type="term" value="F:DNA binding"/>
    <property type="evidence" value="ECO:0007669"/>
    <property type="project" value="UniProtKB-UniRule"/>
</dbReference>
<comment type="function">
    <text evidence="7">The UvrABC repair system catalyzes the recognition and processing of DNA lesions. UvrC both incises the 5' and 3' sides of the lesion. The N-terminal half is responsible for the 3' incision and the C-terminal half is responsible for the 5' incision.</text>
</comment>
<feature type="domain" description="UVR" evidence="8">
    <location>
        <begin position="205"/>
        <end position="240"/>
    </location>
</feature>
<dbReference type="SUPFAM" id="SSF47781">
    <property type="entry name" value="RuvA domain 2-like"/>
    <property type="match status" value="1"/>
</dbReference>
<dbReference type="AlphaFoldDB" id="A0A9D9IEV0"/>
<evidence type="ECO:0000259" key="9">
    <source>
        <dbReference type="PROSITE" id="PS50164"/>
    </source>
</evidence>
<dbReference type="Pfam" id="PF14520">
    <property type="entry name" value="HHH_5"/>
    <property type="match status" value="1"/>
</dbReference>
<keyword evidence="3 7" id="KW-0228">DNA excision</keyword>
<gene>
    <name evidence="7" type="primary">uvrC</name>
    <name evidence="11" type="ORF">IAB82_03130</name>
</gene>
<evidence type="ECO:0000256" key="2">
    <source>
        <dbReference type="ARBA" id="ARBA00022763"/>
    </source>
</evidence>
<dbReference type="GO" id="GO:0009380">
    <property type="term" value="C:excinuclease repair complex"/>
    <property type="evidence" value="ECO:0007669"/>
    <property type="project" value="InterPro"/>
</dbReference>
<dbReference type="SMART" id="SM00465">
    <property type="entry name" value="GIYc"/>
    <property type="match status" value="1"/>
</dbReference>
<reference evidence="11" key="2">
    <citation type="journal article" date="2021" name="PeerJ">
        <title>Extensive microbial diversity within the chicken gut microbiome revealed by metagenomics and culture.</title>
        <authorList>
            <person name="Gilroy R."/>
            <person name="Ravi A."/>
            <person name="Getino M."/>
            <person name="Pursley I."/>
            <person name="Horton D.L."/>
            <person name="Alikhan N.F."/>
            <person name="Baker D."/>
            <person name="Gharbi K."/>
            <person name="Hall N."/>
            <person name="Watson M."/>
            <person name="Adriaenssens E.M."/>
            <person name="Foster-Nyarko E."/>
            <person name="Jarju S."/>
            <person name="Secka A."/>
            <person name="Antonio M."/>
            <person name="Oren A."/>
            <person name="Chaudhuri R.R."/>
            <person name="La Ragione R."/>
            <person name="Hildebrand F."/>
            <person name="Pallen M.J."/>
        </authorList>
    </citation>
    <scope>NUCLEOTIDE SEQUENCE</scope>
    <source>
        <strain evidence="11">B2-22910</strain>
    </source>
</reference>
<dbReference type="EMBL" id="JADIMB010000045">
    <property type="protein sequence ID" value="MBO8470770.1"/>
    <property type="molecule type" value="Genomic_DNA"/>
</dbReference>
<dbReference type="FunFam" id="3.40.1440.10:FF:000001">
    <property type="entry name" value="UvrABC system protein C"/>
    <property type="match status" value="1"/>
</dbReference>
<keyword evidence="5 7" id="KW-0234">DNA repair</keyword>
<dbReference type="InterPro" id="IPR050066">
    <property type="entry name" value="UvrABC_protein_C"/>
</dbReference>
<comment type="caution">
    <text evidence="11">The sequence shown here is derived from an EMBL/GenBank/DDBJ whole genome shotgun (WGS) entry which is preliminary data.</text>
</comment>
<dbReference type="InterPro" id="IPR004791">
    <property type="entry name" value="UvrC"/>
</dbReference>
<dbReference type="GO" id="GO:0009432">
    <property type="term" value="P:SOS response"/>
    <property type="evidence" value="ECO:0007669"/>
    <property type="project" value="UniProtKB-UniRule"/>
</dbReference>
<keyword evidence="4 7" id="KW-0267">Excision nuclease</keyword>
<accession>A0A9D9IEV0</accession>
<evidence type="ECO:0000313" key="11">
    <source>
        <dbReference type="EMBL" id="MBO8470770.1"/>
    </source>
</evidence>
<evidence type="ECO:0000259" key="10">
    <source>
        <dbReference type="PROSITE" id="PS50165"/>
    </source>
</evidence>
<dbReference type="Proteomes" id="UP000823603">
    <property type="component" value="Unassembled WGS sequence"/>
</dbReference>
<dbReference type="Pfam" id="PF01541">
    <property type="entry name" value="GIY-YIG"/>
    <property type="match status" value="1"/>
</dbReference>
<dbReference type="InterPro" id="IPR038476">
    <property type="entry name" value="UvrC_RNase_H_dom_sf"/>
</dbReference>
<dbReference type="GO" id="GO:0009381">
    <property type="term" value="F:excinuclease ABC activity"/>
    <property type="evidence" value="ECO:0007669"/>
    <property type="project" value="UniProtKB-UniRule"/>
</dbReference>
<dbReference type="GO" id="GO:0006289">
    <property type="term" value="P:nucleotide-excision repair"/>
    <property type="evidence" value="ECO:0007669"/>
    <property type="project" value="UniProtKB-UniRule"/>
</dbReference>
<keyword evidence="6 7" id="KW-0742">SOS response</keyword>
<feature type="domain" description="UvrC family homology region profile" evidence="10">
    <location>
        <begin position="256"/>
        <end position="476"/>
    </location>
</feature>
<evidence type="ECO:0000256" key="3">
    <source>
        <dbReference type="ARBA" id="ARBA00022769"/>
    </source>
</evidence>
<evidence type="ECO:0000256" key="1">
    <source>
        <dbReference type="ARBA" id="ARBA00022490"/>
    </source>
</evidence>
<dbReference type="PROSITE" id="PS50164">
    <property type="entry name" value="GIY_YIG"/>
    <property type="match status" value="1"/>
</dbReference>
<sequence length="631" mass="71515">MTLKEKIALFPHSPGVYRYYDSEGNVIYVGKAKDLHKRVAQYFVPPERLTRKTAIMVSKIADAQYSVVDTEADALLLENNLIKQYKPKYNILLKDSKTYPWICVSADEYPKVFLTRRIVRDGSRYFGPYSSVMHARNLLELFASLYPLRTCNLKITSEAVLRGKFRPCLNYHIGKCKGCCIGGISVQEYGKNIEEIVHLLKGGGREMIRHYRDLMTQASSDLDFEHAEIYKQKMQSLEKHYSKSLIMNTQIGSVDVFSMVFDSNEAYGNFMRLRDGAVIQSLNLGFRMNIEEDQGEVLSMFIAEIQSKFGELSKEVLVPFKPGVEIEGVDFRIPVRGDKLALLELSAKNAKEMRFNALKQKEHTDPDEFRRKVLEELRDAIGMKELPVHIECFDNSNIQGTSPVASCVVFRDGVPSKKDYRHFNIKTVVGANDYASMKEVVNRRYSRMLDEAPDDLPQLVVIDGGKGQLAFAYEALAELGLTDRLTVVGLAKRLEEVIRVGDPYPLFIDRNSQALKVLQRIRDEAHRFGITHHRNRRSKAQIESALREIKGVGEKTEQRLILHYGSVARIAAAPVEDLGTLVGKELAERISAYLNSHRDIGAGQDEISGAVQTTKLELHHEEKTGQDPFSL</sequence>
<dbReference type="NCBIfam" id="NF001824">
    <property type="entry name" value="PRK00558.1-5"/>
    <property type="match status" value="1"/>
</dbReference>
<feature type="domain" description="GIY-YIG" evidence="9">
    <location>
        <begin position="12"/>
        <end position="91"/>
    </location>
</feature>
<comment type="subunit">
    <text evidence="7">Interacts with UvrB in an incision complex.</text>
</comment>
<dbReference type="Pfam" id="PF08459">
    <property type="entry name" value="UvrC_RNaseH_dom"/>
    <property type="match status" value="1"/>
</dbReference>
<name>A0A9D9IEV0_9BACT</name>
<evidence type="ECO:0000256" key="6">
    <source>
        <dbReference type="ARBA" id="ARBA00023236"/>
    </source>
</evidence>
<dbReference type="Gene3D" id="3.40.1440.10">
    <property type="entry name" value="GIY-YIG endonuclease"/>
    <property type="match status" value="1"/>
</dbReference>
<dbReference type="InterPro" id="IPR035901">
    <property type="entry name" value="GIY-YIG_endonuc_sf"/>
</dbReference>
<evidence type="ECO:0000313" key="12">
    <source>
        <dbReference type="Proteomes" id="UP000823603"/>
    </source>
</evidence>
<protein>
    <recommendedName>
        <fullName evidence="7">UvrABC system protein C</fullName>
        <shortName evidence="7">Protein UvrC</shortName>
    </recommendedName>
    <alternativeName>
        <fullName evidence="7">Excinuclease ABC subunit C</fullName>
    </alternativeName>
</protein>
<dbReference type="NCBIfam" id="TIGR00194">
    <property type="entry name" value="uvrC"/>
    <property type="match status" value="1"/>
</dbReference>
<dbReference type="InterPro" id="IPR000305">
    <property type="entry name" value="GIY-YIG_endonuc"/>
</dbReference>
<dbReference type="GO" id="GO:0005737">
    <property type="term" value="C:cytoplasm"/>
    <property type="evidence" value="ECO:0007669"/>
    <property type="project" value="UniProtKB-SubCell"/>
</dbReference>
<dbReference type="PANTHER" id="PTHR30562">
    <property type="entry name" value="UVRC/OXIDOREDUCTASE"/>
    <property type="match status" value="1"/>
</dbReference>
<evidence type="ECO:0000259" key="8">
    <source>
        <dbReference type="PROSITE" id="PS50151"/>
    </source>
</evidence>
<comment type="similarity">
    <text evidence="7">Belongs to the UvrC family.</text>
</comment>
<dbReference type="InterPro" id="IPR047296">
    <property type="entry name" value="GIY-YIG_UvrC_Cho"/>
</dbReference>
<keyword evidence="1 7" id="KW-0963">Cytoplasm</keyword>
<dbReference type="CDD" id="cd10434">
    <property type="entry name" value="GIY-YIG_UvrC_Cho"/>
    <property type="match status" value="1"/>
</dbReference>
<dbReference type="HAMAP" id="MF_00203">
    <property type="entry name" value="UvrC"/>
    <property type="match status" value="1"/>
</dbReference>
<comment type="subcellular location">
    <subcellularLocation>
        <location evidence="7">Cytoplasm</location>
    </subcellularLocation>
</comment>
<dbReference type="PROSITE" id="PS50151">
    <property type="entry name" value="UVR"/>
    <property type="match status" value="1"/>
</dbReference>
<dbReference type="SUPFAM" id="SSF82771">
    <property type="entry name" value="GIY-YIG endonuclease"/>
    <property type="match status" value="1"/>
</dbReference>
<dbReference type="Gene3D" id="1.10.150.20">
    <property type="entry name" value="5' to 3' exonuclease, C-terminal subdomain"/>
    <property type="match status" value="1"/>
</dbReference>
<evidence type="ECO:0000256" key="4">
    <source>
        <dbReference type="ARBA" id="ARBA00022881"/>
    </source>
</evidence>
<evidence type="ECO:0000256" key="5">
    <source>
        <dbReference type="ARBA" id="ARBA00023204"/>
    </source>
</evidence>
<proteinExistence type="inferred from homology"/>
<dbReference type="SUPFAM" id="SSF46600">
    <property type="entry name" value="C-terminal UvrC-binding domain of UvrB"/>
    <property type="match status" value="1"/>
</dbReference>
<reference evidence="11" key="1">
    <citation type="submission" date="2020-10" db="EMBL/GenBank/DDBJ databases">
        <authorList>
            <person name="Gilroy R."/>
        </authorList>
    </citation>
    <scope>NUCLEOTIDE SEQUENCE</scope>
    <source>
        <strain evidence="11">B2-22910</strain>
    </source>
</reference>
<keyword evidence="2 7" id="KW-0227">DNA damage</keyword>
<dbReference type="InterPro" id="IPR001162">
    <property type="entry name" value="UvrC_RNase_H_dom"/>
</dbReference>
<dbReference type="Pfam" id="PF02151">
    <property type="entry name" value="UVR"/>
    <property type="match status" value="1"/>
</dbReference>
<dbReference type="PROSITE" id="PS50165">
    <property type="entry name" value="UVRC"/>
    <property type="match status" value="1"/>
</dbReference>
<dbReference type="InterPro" id="IPR036876">
    <property type="entry name" value="UVR_dom_sf"/>
</dbReference>
<dbReference type="Pfam" id="PF22920">
    <property type="entry name" value="UvrC_RNaseH"/>
    <property type="match status" value="1"/>
</dbReference>
<dbReference type="Gene3D" id="3.30.420.340">
    <property type="entry name" value="UvrC, RNAse H endonuclease domain"/>
    <property type="match status" value="1"/>
</dbReference>
<evidence type="ECO:0000256" key="7">
    <source>
        <dbReference type="HAMAP-Rule" id="MF_00203"/>
    </source>
</evidence>
<dbReference type="PANTHER" id="PTHR30562:SF1">
    <property type="entry name" value="UVRABC SYSTEM PROTEIN C"/>
    <property type="match status" value="1"/>
</dbReference>
<dbReference type="InterPro" id="IPR001943">
    <property type="entry name" value="UVR_dom"/>
</dbReference>
<dbReference type="InterPro" id="IPR010994">
    <property type="entry name" value="RuvA_2-like"/>
</dbReference>
<organism evidence="11 12">
    <name type="scientific">Candidatus Cryptobacteroides faecavium</name>
    <dbReference type="NCBI Taxonomy" id="2840762"/>
    <lineage>
        <taxon>Bacteria</taxon>
        <taxon>Pseudomonadati</taxon>
        <taxon>Bacteroidota</taxon>
        <taxon>Bacteroidia</taxon>
        <taxon>Bacteroidales</taxon>
        <taxon>Candidatus Cryptobacteroides</taxon>
    </lineage>
</organism>